<dbReference type="InterPro" id="IPR046867">
    <property type="entry name" value="AldOxase/xan_DH_MoCoBD2"/>
</dbReference>
<dbReference type="Pfam" id="PF20256">
    <property type="entry name" value="MoCoBD_2"/>
    <property type="match status" value="1"/>
</dbReference>
<protein>
    <submittedName>
        <fullName evidence="5">Aldehyde oxidase and xanthine dehydrogenase</fullName>
    </submittedName>
</protein>
<evidence type="ECO:0000259" key="4">
    <source>
        <dbReference type="SMART" id="SM01008"/>
    </source>
</evidence>
<dbReference type="PANTHER" id="PTHR11908">
    <property type="entry name" value="XANTHINE DEHYDROGENASE"/>
    <property type="match status" value="1"/>
</dbReference>
<dbReference type="GO" id="GO:0005506">
    <property type="term" value="F:iron ion binding"/>
    <property type="evidence" value="ECO:0007669"/>
    <property type="project" value="InterPro"/>
</dbReference>
<accession>A0A158GKC2</accession>
<sequence>MSTISESSQAVHDAHDVIGRGHSRIDGPLKVSGEATYTSDVDLPDMLHAVPVGSTIASGKLVSLEFAAAEAMPGVHAVLHRGNIGRFYRIAGNSMDTGFVDEARPPFEDDVIRYYGQYVALVIADTFEAASAAAAAIKVGYETSEHDVSTTLASAKESDVESERGDAASAFDASPVKIDETYVTPVETHNPIELHATVAYWDGDSYTFYETTQAISNHQGTLVQMLGLPKEKVRVISRYLGSGFGGKLWMWPHSLLAAAATRHTGHPVKLVLNRKMMFQNVGHRPLTQQRMRLSAKEDGTLTSIRQDYLNHTSILDTYAEDCGEATPGLYSTPNLRVTAGTVARNVGSPTAMRGPGAVPGLFALESAMDELAAELNMDPVELRLKNEPSVDESSGLPFSSRHLAECLRTGADKFGWAQRTPGIGSMKRDGLTLGWGVGACSWPGIRFSADATVDLRADGTARVVCGTQDIGTGTYTVLAQLVAAQTGLPLNRIEVGLGDTALPRGPISGGSAATASLIPAVSDAARAAIKAVLERAASVSGSPFEGAKADTLAFSNGRVHSKNEAPERGVPFAEILGAAKMHAASGSASAKGGFDDPLKKKYSIHSYGAHFAEVTWQPEIAQLRVSRVTTVIDAGRILNLKAGRNQIEGAIVMGVGMALFEHTSYDKRTGAPINSNLADYIMASHADTPRLDVTFLDHPDTIFNELGARGIAEIGLAGIAAAITGAIYHATGVRVRRLPVMIEDLLDAQN</sequence>
<organism evidence="5 6">
    <name type="scientific">Caballeronia sordidicola</name>
    <name type="common">Burkholderia sordidicola</name>
    <dbReference type="NCBI Taxonomy" id="196367"/>
    <lineage>
        <taxon>Bacteria</taxon>
        <taxon>Pseudomonadati</taxon>
        <taxon>Pseudomonadota</taxon>
        <taxon>Betaproteobacteria</taxon>
        <taxon>Burkholderiales</taxon>
        <taxon>Burkholderiaceae</taxon>
        <taxon>Caballeronia</taxon>
    </lineage>
</organism>
<keyword evidence="1" id="KW-0500">Molybdenum</keyword>
<dbReference type="SUPFAM" id="SSF54665">
    <property type="entry name" value="CO dehydrogenase molybdoprotein N-domain-like"/>
    <property type="match status" value="1"/>
</dbReference>
<feature type="compositionally biased region" description="Basic and acidic residues" evidence="3">
    <location>
        <begin position="12"/>
        <end position="22"/>
    </location>
</feature>
<reference evidence="5 6" key="1">
    <citation type="submission" date="2016-01" db="EMBL/GenBank/DDBJ databases">
        <authorList>
            <person name="Oliw E.H."/>
        </authorList>
    </citation>
    <scope>NUCLEOTIDE SEQUENCE [LARGE SCALE GENOMIC DNA]</scope>
    <source>
        <strain evidence="5">LMG 22029</strain>
    </source>
</reference>
<dbReference type="AlphaFoldDB" id="A0A158GKC2"/>
<dbReference type="SMART" id="SM01008">
    <property type="entry name" value="Ald_Xan_dh_C"/>
    <property type="match status" value="1"/>
</dbReference>
<dbReference type="Pfam" id="PF02738">
    <property type="entry name" value="MoCoBD_1"/>
    <property type="match status" value="1"/>
</dbReference>
<feature type="domain" description="Aldehyde oxidase/xanthine dehydrogenase a/b hammerhead" evidence="4">
    <location>
        <begin position="32"/>
        <end position="145"/>
    </location>
</feature>
<dbReference type="InterPro" id="IPR000674">
    <property type="entry name" value="Ald_Oxase/Xan_DH_a/b"/>
</dbReference>
<dbReference type="Pfam" id="PF01315">
    <property type="entry name" value="Ald_Xan_dh_C"/>
    <property type="match status" value="1"/>
</dbReference>
<dbReference type="InterPro" id="IPR037165">
    <property type="entry name" value="AldOxase/xan_DH_Mopterin-bd_sf"/>
</dbReference>
<evidence type="ECO:0000256" key="3">
    <source>
        <dbReference type="SAM" id="MobiDB-lite"/>
    </source>
</evidence>
<dbReference type="GO" id="GO:0016491">
    <property type="term" value="F:oxidoreductase activity"/>
    <property type="evidence" value="ECO:0007669"/>
    <property type="project" value="UniProtKB-KW"/>
</dbReference>
<dbReference type="Proteomes" id="UP000054893">
    <property type="component" value="Unassembled WGS sequence"/>
</dbReference>
<feature type="compositionally biased region" description="Polar residues" evidence="3">
    <location>
        <begin position="1"/>
        <end position="10"/>
    </location>
</feature>
<dbReference type="PANTHER" id="PTHR11908:SF132">
    <property type="entry name" value="ALDEHYDE OXIDASE 1-RELATED"/>
    <property type="match status" value="1"/>
</dbReference>
<dbReference type="InterPro" id="IPR016208">
    <property type="entry name" value="Ald_Oxase/xanthine_DH-like"/>
</dbReference>
<name>A0A158GKC2_CABSO</name>
<dbReference type="Gene3D" id="3.30.365.10">
    <property type="entry name" value="Aldehyde oxidase/xanthine dehydrogenase, molybdopterin binding domain"/>
    <property type="match status" value="4"/>
</dbReference>
<dbReference type="OrthoDB" id="221297at2"/>
<evidence type="ECO:0000313" key="5">
    <source>
        <dbReference type="EMBL" id="SAL32555.1"/>
    </source>
</evidence>
<dbReference type="EMBL" id="FCOC02000008">
    <property type="protein sequence ID" value="SAL32555.1"/>
    <property type="molecule type" value="Genomic_DNA"/>
</dbReference>
<keyword evidence="2" id="KW-0560">Oxidoreductase</keyword>
<dbReference type="InterPro" id="IPR036856">
    <property type="entry name" value="Ald_Oxase/Xan_DH_a/b_sf"/>
</dbReference>
<feature type="region of interest" description="Disordered" evidence="3">
    <location>
        <begin position="1"/>
        <end position="22"/>
    </location>
</feature>
<evidence type="ECO:0000256" key="1">
    <source>
        <dbReference type="ARBA" id="ARBA00022505"/>
    </source>
</evidence>
<proteinExistence type="predicted"/>
<dbReference type="Gene3D" id="3.90.1170.50">
    <property type="entry name" value="Aldehyde oxidase/xanthine dehydrogenase, a/b hammerhead"/>
    <property type="match status" value="1"/>
</dbReference>
<dbReference type="InterPro" id="IPR008274">
    <property type="entry name" value="AldOxase/xan_DH_MoCoBD1"/>
</dbReference>
<gene>
    <name evidence="5" type="ORF">AWB64_02999</name>
</gene>
<dbReference type="RefSeq" id="WP_060856173.1">
    <property type="nucleotide sequence ID" value="NZ_FCOC02000008.1"/>
</dbReference>
<evidence type="ECO:0000313" key="6">
    <source>
        <dbReference type="Proteomes" id="UP000054893"/>
    </source>
</evidence>
<evidence type="ECO:0000256" key="2">
    <source>
        <dbReference type="ARBA" id="ARBA00023002"/>
    </source>
</evidence>
<dbReference type="SUPFAM" id="SSF56003">
    <property type="entry name" value="Molybdenum cofactor-binding domain"/>
    <property type="match status" value="1"/>
</dbReference>